<accession>A0A9X1ISE7</accession>
<reference evidence="2" key="1">
    <citation type="submission" date="2021-05" db="EMBL/GenBank/DDBJ databases">
        <title>Genome of Sphingobium sp. strain.</title>
        <authorList>
            <person name="Fan R."/>
        </authorList>
    </citation>
    <scope>NUCLEOTIDE SEQUENCE</scope>
    <source>
        <strain evidence="2">H33</strain>
    </source>
</reference>
<evidence type="ECO:0000313" key="3">
    <source>
        <dbReference type="Proteomes" id="UP001138757"/>
    </source>
</evidence>
<proteinExistence type="predicted"/>
<comment type="caution">
    <text evidence="2">The sequence shown here is derived from an EMBL/GenBank/DDBJ whole genome shotgun (WGS) entry which is preliminary data.</text>
</comment>
<dbReference type="Proteomes" id="UP001138757">
    <property type="component" value="Unassembled WGS sequence"/>
</dbReference>
<name>A0A9X1ISE7_9SPHN</name>
<keyword evidence="3" id="KW-1185">Reference proteome</keyword>
<feature type="chain" id="PRO_5040725405" evidence="1">
    <location>
        <begin position="29"/>
        <end position="228"/>
    </location>
</feature>
<sequence length="228" mass="23817">MIERLLTGSTMCTSACIVAMIAWTPAMAQARDAASNWAEIERCGALVRDKDRHSCMDAVLERAGVLASAEKRSEAAVAENRETFGLTRTQRETAAVKGTAAAQPAAAPPVSAPAQVAPDAPVVSAPVQPPVVAAAPVTAAPAPPPPPQPTAPAKTVDGIATSIAKAFDPGNRLMIFVTAEGQIWQQSELKDIGLPPRTGTPFTIEKSALGGFMCQVGKYKTFRCTRRA</sequence>
<gene>
    <name evidence="2" type="ORF">KK488_15380</name>
</gene>
<evidence type="ECO:0000256" key="1">
    <source>
        <dbReference type="SAM" id="SignalP"/>
    </source>
</evidence>
<dbReference type="RefSeq" id="WP_214624593.1">
    <property type="nucleotide sequence ID" value="NZ_JAHGAW010000010.1"/>
</dbReference>
<keyword evidence="1" id="KW-0732">Signal</keyword>
<evidence type="ECO:0000313" key="2">
    <source>
        <dbReference type="EMBL" id="MBT2188337.1"/>
    </source>
</evidence>
<dbReference type="AlphaFoldDB" id="A0A9X1ISE7"/>
<dbReference type="EMBL" id="JAHGAW010000010">
    <property type="protein sequence ID" value="MBT2188337.1"/>
    <property type="molecule type" value="Genomic_DNA"/>
</dbReference>
<protein>
    <submittedName>
        <fullName evidence="2">Uncharacterized protein</fullName>
    </submittedName>
</protein>
<organism evidence="2 3">
    <name type="scientific">Sphingobium nicotianae</name>
    <dbReference type="NCBI Taxonomy" id="2782607"/>
    <lineage>
        <taxon>Bacteria</taxon>
        <taxon>Pseudomonadati</taxon>
        <taxon>Pseudomonadota</taxon>
        <taxon>Alphaproteobacteria</taxon>
        <taxon>Sphingomonadales</taxon>
        <taxon>Sphingomonadaceae</taxon>
        <taxon>Sphingobium</taxon>
    </lineage>
</organism>
<feature type="signal peptide" evidence="1">
    <location>
        <begin position="1"/>
        <end position="28"/>
    </location>
</feature>